<reference evidence="10 11" key="1">
    <citation type="submission" date="2020-07" db="EMBL/GenBank/DDBJ databases">
        <title>Sequencing the genomes of 1000 actinobacteria strains.</title>
        <authorList>
            <person name="Klenk H.-P."/>
        </authorList>
    </citation>
    <scope>NUCLEOTIDE SEQUENCE [LARGE SCALE GENOMIC DNA]</scope>
    <source>
        <strain evidence="10 11">DSM 22083</strain>
    </source>
</reference>
<proteinExistence type="inferred from homology"/>
<evidence type="ECO:0000256" key="1">
    <source>
        <dbReference type="ARBA" id="ARBA00001462"/>
    </source>
</evidence>
<dbReference type="Gene3D" id="3.20.20.80">
    <property type="entry name" value="Glycosidases"/>
    <property type="match status" value="1"/>
</dbReference>
<gene>
    <name evidence="10" type="ORF">BKA15_003607</name>
</gene>
<evidence type="ECO:0000256" key="6">
    <source>
        <dbReference type="ARBA" id="ARBA00023277"/>
    </source>
</evidence>
<name>A0A7Y9I933_9ACTN</name>
<keyword evidence="6" id="KW-0119">Carbohydrate metabolism</keyword>
<dbReference type="InterPro" id="IPR010720">
    <property type="entry name" value="Alpha-L-AF_C"/>
</dbReference>
<keyword evidence="7 10" id="KW-0326">Glycosidase</keyword>
<comment type="caution">
    <text evidence="10">The sequence shown here is derived from an EMBL/GenBank/DDBJ whole genome shotgun (WGS) entry which is preliminary data.</text>
</comment>
<dbReference type="SMART" id="SM00813">
    <property type="entry name" value="Alpha-L-AF_C"/>
    <property type="match status" value="1"/>
</dbReference>
<dbReference type="GO" id="GO:0046373">
    <property type="term" value="P:L-arabinose metabolic process"/>
    <property type="evidence" value="ECO:0007669"/>
    <property type="project" value="InterPro"/>
</dbReference>
<keyword evidence="11" id="KW-1185">Reference proteome</keyword>
<dbReference type="Pfam" id="PF22848">
    <property type="entry name" value="ASD1_dom"/>
    <property type="match status" value="1"/>
</dbReference>
<dbReference type="Pfam" id="PF06964">
    <property type="entry name" value="Alpha-L-AF_C"/>
    <property type="match status" value="1"/>
</dbReference>
<comment type="subunit">
    <text evidence="3">Homohexamer; trimer of dimers.</text>
</comment>
<dbReference type="GO" id="GO:0000272">
    <property type="term" value="P:polysaccharide catabolic process"/>
    <property type="evidence" value="ECO:0007669"/>
    <property type="project" value="TreeGrafter"/>
</dbReference>
<dbReference type="InterPro" id="IPR013780">
    <property type="entry name" value="Glyco_hydro_b"/>
</dbReference>
<dbReference type="GO" id="GO:0046556">
    <property type="term" value="F:alpha-L-arabinofuranosidase activity"/>
    <property type="evidence" value="ECO:0007669"/>
    <property type="project" value="UniProtKB-EC"/>
</dbReference>
<dbReference type="AlphaFoldDB" id="A0A7Y9I933"/>
<comment type="catalytic activity">
    <reaction evidence="1">
        <text>Hydrolysis of terminal non-reducing alpha-L-arabinofuranoside residues in alpha-L-arabinosides.</text>
        <dbReference type="EC" id="3.2.1.55"/>
    </reaction>
</comment>
<protein>
    <recommendedName>
        <fullName evidence="4">non-reducing end alpha-L-arabinofuranosidase</fullName>
        <ecNumber evidence="4">3.2.1.55</ecNumber>
    </recommendedName>
</protein>
<evidence type="ECO:0000256" key="5">
    <source>
        <dbReference type="ARBA" id="ARBA00022801"/>
    </source>
</evidence>
<organism evidence="10 11">
    <name type="scientific">Microlunatus parietis</name>
    <dbReference type="NCBI Taxonomy" id="682979"/>
    <lineage>
        <taxon>Bacteria</taxon>
        <taxon>Bacillati</taxon>
        <taxon>Actinomycetota</taxon>
        <taxon>Actinomycetes</taxon>
        <taxon>Propionibacteriales</taxon>
        <taxon>Propionibacteriaceae</taxon>
        <taxon>Microlunatus</taxon>
    </lineage>
</organism>
<dbReference type="Proteomes" id="UP000569914">
    <property type="component" value="Unassembled WGS sequence"/>
</dbReference>
<dbReference type="Gene3D" id="2.60.40.1180">
    <property type="entry name" value="Golgi alpha-mannosidase II"/>
    <property type="match status" value="1"/>
</dbReference>
<evidence type="ECO:0000313" key="11">
    <source>
        <dbReference type="Proteomes" id="UP000569914"/>
    </source>
</evidence>
<dbReference type="InterPro" id="IPR055235">
    <property type="entry name" value="ASD1_cat"/>
</dbReference>
<feature type="region of interest" description="Disordered" evidence="8">
    <location>
        <begin position="470"/>
        <end position="489"/>
    </location>
</feature>
<evidence type="ECO:0000256" key="3">
    <source>
        <dbReference type="ARBA" id="ARBA00011165"/>
    </source>
</evidence>
<keyword evidence="5 10" id="KW-0378">Hydrolase</keyword>
<dbReference type="PANTHER" id="PTHR43576">
    <property type="entry name" value="ALPHA-L-ARABINOFURANOSIDASE C-RELATED"/>
    <property type="match status" value="1"/>
</dbReference>
<evidence type="ECO:0000313" key="10">
    <source>
        <dbReference type="EMBL" id="NYE72278.1"/>
    </source>
</evidence>
<dbReference type="InterPro" id="IPR017853">
    <property type="entry name" value="GH"/>
</dbReference>
<dbReference type="PANTHER" id="PTHR43576:SF3">
    <property type="entry name" value="ALPHA-L-ARABINOFURANOSIDASE C"/>
    <property type="match status" value="1"/>
</dbReference>
<evidence type="ECO:0000259" key="9">
    <source>
        <dbReference type="SMART" id="SM00813"/>
    </source>
</evidence>
<evidence type="ECO:0000256" key="8">
    <source>
        <dbReference type="SAM" id="MobiDB-lite"/>
    </source>
</evidence>
<feature type="compositionally biased region" description="Basic and acidic residues" evidence="8">
    <location>
        <begin position="470"/>
        <end position="483"/>
    </location>
</feature>
<evidence type="ECO:0000256" key="4">
    <source>
        <dbReference type="ARBA" id="ARBA00012670"/>
    </source>
</evidence>
<dbReference type="SUPFAM" id="SSF51445">
    <property type="entry name" value="(Trans)glycosidases"/>
    <property type="match status" value="1"/>
</dbReference>
<evidence type="ECO:0000256" key="2">
    <source>
        <dbReference type="ARBA" id="ARBA00007186"/>
    </source>
</evidence>
<dbReference type="EC" id="3.2.1.55" evidence="4"/>
<sequence>MTDHQQPDGATGAPVPARIKLDPDFRVGPLNRRIFGSFVEHLGRCVYTGIYEPEHPTADEYGFRADVAELVRELGPTIIRYPGGNFVSNYKWEDGVGPRSERPVRLDLAWKTIETNQVGTDEFLQWCQRLDLEPMMAVNLGTRGITEASELLQYCNAEGGIELADRRAKNGHADPYDVRVWCLGNEMDGPWQMGFKTPEEYARLAEETARAMKRFDEKLELVACGSSNRSMPTFGSWERIVLDRCIDLVDHISAHAYYEPIDGDHDSFLASAEDMDRFISSVVATADHVAAARKSDKKIMISFDEWNVWFQKRWEGERKLEIRETSALIEDVYDVEDAVVIGSLLIELIRHTDRVAIACQAQLVNVIAPILTAPGGVAWRQTIFHPFALTAKYAHGVVLQPAVSGPGIDTQRYGEVGALHATTVWNADAGELVIFAANRDRARDLDLTVDLGAFADLKIIEHLHIADDERRAYNSPEQPDRVVPKPGASTLNDGRLTGVLPAASWHCIRIATSSRSEG</sequence>
<dbReference type="EMBL" id="JACCBU010000001">
    <property type="protein sequence ID" value="NYE72278.1"/>
    <property type="molecule type" value="Genomic_DNA"/>
</dbReference>
<feature type="domain" description="Alpha-L-arabinofuranosidase C-terminal" evidence="9">
    <location>
        <begin position="304"/>
        <end position="504"/>
    </location>
</feature>
<evidence type="ECO:0000256" key="7">
    <source>
        <dbReference type="ARBA" id="ARBA00023295"/>
    </source>
</evidence>
<dbReference type="SUPFAM" id="SSF51011">
    <property type="entry name" value="Glycosyl hydrolase domain"/>
    <property type="match status" value="1"/>
</dbReference>
<accession>A0A7Y9I933</accession>
<comment type="similarity">
    <text evidence="2">Belongs to the glycosyl hydrolase 51 family.</text>
</comment>